<accession>A0A098AUW3</accession>
<evidence type="ECO:0000313" key="1">
    <source>
        <dbReference type="EMBL" id="CDV96353.1"/>
    </source>
</evidence>
<sequence length="103" mass="11705">MEQAELFSLLKSAGLPVAYHHFKKPPAPPYLVCLFAYSNNFGADNGVYSKANNYQVELYTTKKDPETENLVESALDAAEIYWEKSEAYIESEELFQVLYAVEI</sequence>
<dbReference type="RefSeq" id="WP_208926862.1">
    <property type="nucleotide sequence ID" value="NZ_LK996018.1"/>
</dbReference>
<dbReference type="AlphaFoldDB" id="A0A098AUW3"/>
<dbReference type="PATRIC" id="fig|49338.4.peg.5765"/>
<dbReference type="EMBL" id="LK996018">
    <property type="protein sequence ID" value="CDV96353.1"/>
    <property type="molecule type" value="Genomic_DNA"/>
</dbReference>
<gene>
    <name evidence="1" type="ORF">DPCES_5355</name>
</gene>
<name>A0A098AUW3_DESHA</name>
<evidence type="ECO:0008006" key="2">
    <source>
        <dbReference type="Google" id="ProtNLM"/>
    </source>
</evidence>
<proteinExistence type="predicted"/>
<organism evidence="1">
    <name type="scientific">Desulfitobacterium hafniense</name>
    <name type="common">Desulfitobacterium frappieri</name>
    <dbReference type="NCBI Taxonomy" id="49338"/>
    <lineage>
        <taxon>Bacteria</taxon>
        <taxon>Bacillati</taxon>
        <taxon>Bacillota</taxon>
        <taxon>Clostridia</taxon>
        <taxon>Eubacteriales</taxon>
        <taxon>Desulfitobacteriaceae</taxon>
        <taxon>Desulfitobacterium</taxon>
    </lineage>
</organism>
<protein>
    <recommendedName>
        <fullName evidence="2">Prophage pi2 protein 38</fullName>
    </recommendedName>
</protein>
<reference evidence="1" key="1">
    <citation type="submission" date="2014-07" db="EMBL/GenBank/DDBJ databases">
        <authorList>
            <person name="Hornung V.Bastian."/>
        </authorList>
    </citation>
    <scope>NUCLEOTIDE SEQUENCE</scope>
    <source>
        <strain evidence="1">PCE-S</strain>
    </source>
</reference>